<sequence length="111" mass="12487">MSLIHEEPADTLSGHRASSPDGNGSTQPMHSDRSTHEMAEAMFARHVRLRTFAEGVREMDSLATRFPARERFHLLAMRLRDRSEGRPTVPNATAPNIICSTRPCFPRRVSC</sequence>
<reference evidence="2 3" key="1">
    <citation type="submission" date="2012-11" db="EMBL/GenBank/DDBJ databases">
        <title>Whole genome sequence of Gluconacetobacter europaeus NBRC3261.</title>
        <authorList>
            <person name="Azuma Y."/>
            <person name="Higashiura N."/>
            <person name="Hirakawa H."/>
            <person name="Matsushita K."/>
        </authorList>
    </citation>
    <scope>NUCLEOTIDE SEQUENCE [LARGE SCALE GENOMIC DNA]</scope>
    <source>
        <strain evidence="2 3">NBRC 3261</strain>
    </source>
</reference>
<dbReference type="AlphaFoldDB" id="A0A0D6Q1G6"/>
<comment type="caution">
    <text evidence="2">The sequence shown here is derived from an EMBL/GenBank/DDBJ whole genome shotgun (WGS) entry which is preliminary data.</text>
</comment>
<feature type="region of interest" description="Disordered" evidence="1">
    <location>
        <begin position="1"/>
        <end position="39"/>
    </location>
</feature>
<feature type="compositionally biased region" description="Basic and acidic residues" evidence="1">
    <location>
        <begin position="30"/>
        <end position="39"/>
    </location>
</feature>
<dbReference type="EMBL" id="BANI01000097">
    <property type="protein sequence ID" value="GAN96810.1"/>
    <property type="molecule type" value="Genomic_DNA"/>
</dbReference>
<organism evidence="2 3">
    <name type="scientific">Komagataeibacter europaeus NBRC 3261</name>
    <dbReference type="NCBI Taxonomy" id="1234669"/>
    <lineage>
        <taxon>Bacteria</taxon>
        <taxon>Pseudomonadati</taxon>
        <taxon>Pseudomonadota</taxon>
        <taxon>Alphaproteobacteria</taxon>
        <taxon>Acetobacterales</taxon>
        <taxon>Acetobacteraceae</taxon>
        <taxon>Komagataeibacter</taxon>
    </lineage>
</organism>
<dbReference type="Proteomes" id="UP000032675">
    <property type="component" value="Unassembled WGS sequence"/>
</dbReference>
<evidence type="ECO:0000256" key="1">
    <source>
        <dbReference type="SAM" id="MobiDB-lite"/>
    </source>
</evidence>
<accession>A0A0D6Q1G6</accession>
<name>A0A0D6Q1G6_KOMEU</name>
<evidence type="ECO:0000313" key="2">
    <source>
        <dbReference type="EMBL" id="GAN96810.1"/>
    </source>
</evidence>
<protein>
    <submittedName>
        <fullName evidence="2">Uncharacterized protein</fullName>
    </submittedName>
</protein>
<evidence type="ECO:0000313" key="3">
    <source>
        <dbReference type="Proteomes" id="UP000032675"/>
    </source>
</evidence>
<dbReference type="RefSeq" id="WP_048851500.1">
    <property type="nucleotide sequence ID" value="NZ_BANI01000097.1"/>
</dbReference>
<feature type="compositionally biased region" description="Polar residues" evidence="1">
    <location>
        <begin position="20"/>
        <end position="29"/>
    </location>
</feature>
<proteinExistence type="predicted"/>
<gene>
    <name evidence="2" type="ORF">Geu3261_0111_008</name>
</gene>